<dbReference type="Proteomes" id="UP001183176">
    <property type="component" value="Unassembled WGS sequence"/>
</dbReference>
<dbReference type="Pfam" id="PF24551">
    <property type="entry name" value="SH3_Rv0428c"/>
    <property type="match status" value="1"/>
</dbReference>
<dbReference type="Gene3D" id="3.40.630.30">
    <property type="match status" value="1"/>
</dbReference>
<dbReference type="PANTHER" id="PTHR43072">
    <property type="entry name" value="N-ACETYLTRANSFERASE"/>
    <property type="match status" value="1"/>
</dbReference>
<feature type="domain" description="N-acetyltransferase" evidence="1">
    <location>
        <begin position="164"/>
        <end position="317"/>
    </location>
</feature>
<accession>A0ABU2J9Z3</accession>
<dbReference type="CDD" id="cd04301">
    <property type="entry name" value="NAT_SF"/>
    <property type="match status" value="1"/>
</dbReference>
<dbReference type="InterPro" id="IPR000182">
    <property type="entry name" value="GNAT_dom"/>
</dbReference>
<keyword evidence="3" id="KW-1185">Reference proteome</keyword>
<evidence type="ECO:0000313" key="2">
    <source>
        <dbReference type="EMBL" id="MDT0261787.1"/>
    </source>
</evidence>
<gene>
    <name evidence="2" type="ORF">RM423_10305</name>
</gene>
<dbReference type="RefSeq" id="WP_311422941.1">
    <property type="nucleotide sequence ID" value="NZ_JAVREH010000010.1"/>
</dbReference>
<evidence type="ECO:0000259" key="1">
    <source>
        <dbReference type="PROSITE" id="PS51186"/>
    </source>
</evidence>
<dbReference type="InterPro" id="IPR056935">
    <property type="entry name" value="Rv0428c-like_C"/>
</dbReference>
<dbReference type="InterPro" id="IPR016181">
    <property type="entry name" value="Acyl_CoA_acyltransferase"/>
</dbReference>
<organism evidence="2 3">
    <name type="scientific">Jatrophihabitans lederbergiae</name>
    <dbReference type="NCBI Taxonomy" id="3075547"/>
    <lineage>
        <taxon>Bacteria</taxon>
        <taxon>Bacillati</taxon>
        <taxon>Actinomycetota</taxon>
        <taxon>Actinomycetes</taxon>
        <taxon>Jatrophihabitantales</taxon>
        <taxon>Jatrophihabitantaceae</taxon>
        <taxon>Jatrophihabitans</taxon>
    </lineage>
</organism>
<dbReference type="InterPro" id="IPR056934">
    <property type="entry name" value="SH3_Rv0428c"/>
</dbReference>
<comment type="caution">
    <text evidence="2">The sequence shown here is derived from an EMBL/GenBank/DDBJ whole genome shotgun (WGS) entry which is preliminary data.</text>
</comment>
<proteinExistence type="predicted"/>
<sequence>MLLDSLVGQRVVLRYRRTAATAGPAFSDVVGELISVEDDTATVSARRGQVTLRRSDIAVVRAVAANRGEILELERISRRGWRAREVTDLDGWELHADRGWTGRANSVLPLRTPGRPVAELLAEAGRFYAERGLPLQVQLPLPARGLLDAELAGRCWRIERPTIMLTRSLTQRWPDEPLASTAELHAEPSPEWLAAYHYRGGRLPGHAIELLTRHDRVRFAAVTRDGRVVGIARGTVDEGWLGVTAVEVAPEHRRAGVATDLMLALQSWAGGEGASRCYLQVDSANTPATALYQRLGFTEHHRYHYRIEPGAAEPTGS</sequence>
<dbReference type="SUPFAM" id="SSF55729">
    <property type="entry name" value="Acyl-CoA N-acyltransferases (Nat)"/>
    <property type="match status" value="1"/>
</dbReference>
<dbReference type="EMBL" id="JAVREH010000010">
    <property type="protein sequence ID" value="MDT0261787.1"/>
    <property type="molecule type" value="Genomic_DNA"/>
</dbReference>
<reference evidence="3" key="1">
    <citation type="submission" date="2023-07" db="EMBL/GenBank/DDBJ databases">
        <title>30 novel species of actinomycetes from the DSMZ collection.</title>
        <authorList>
            <person name="Nouioui I."/>
        </authorList>
    </citation>
    <scope>NUCLEOTIDE SEQUENCE [LARGE SCALE GENOMIC DNA]</scope>
    <source>
        <strain evidence="3">DSM 44399</strain>
    </source>
</reference>
<protein>
    <submittedName>
        <fullName evidence="2">GNAT family N-acetyltransferase</fullName>
    </submittedName>
</protein>
<evidence type="ECO:0000313" key="3">
    <source>
        <dbReference type="Proteomes" id="UP001183176"/>
    </source>
</evidence>
<dbReference type="Pfam" id="PF24553">
    <property type="entry name" value="Rv0428c_C"/>
    <property type="match status" value="1"/>
</dbReference>
<name>A0ABU2J9Z3_9ACTN</name>
<dbReference type="PROSITE" id="PS51186">
    <property type="entry name" value="GNAT"/>
    <property type="match status" value="1"/>
</dbReference>